<dbReference type="InterPro" id="IPR036871">
    <property type="entry name" value="PX_dom_sf"/>
</dbReference>
<feature type="domain" description="PX" evidence="2">
    <location>
        <begin position="161"/>
        <end position="282"/>
    </location>
</feature>
<dbReference type="SUPFAM" id="SSF64268">
    <property type="entry name" value="PX domain"/>
    <property type="match status" value="1"/>
</dbReference>
<accession>A0A7S2GEA1</accession>
<dbReference type="GO" id="GO:0035091">
    <property type="term" value="F:phosphatidylinositol binding"/>
    <property type="evidence" value="ECO:0007669"/>
    <property type="project" value="InterPro"/>
</dbReference>
<gene>
    <name evidence="3" type="ORF">AAND1436_LOCUS22892</name>
</gene>
<reference evidence="3" key="1">
    <citation type="submission" date="2021-01" db="EMBL/GenBank/DDBJ databases">
        <authorList>
            <person name="Corre E."/>
            <person name="Pelletier E."/>
            <person name="Niang G."/>
            <person name="Scheremetjew M."/>
            <person name="Finn R."/>
            <person name="Kale V."/>
            <person name="Holt S."/>
            <person name="Cochrane G."/>
            <person name="Meng A."/>
            <person name="Brown T."/>
            <person name="Cohen L."/>
        </authorList>
    </citation>
    <scope>NUCLEOTIDE SEQUENCE</scope>
    <source>
        <strain evidence="3">CCMP2222</strain>
    </source>
</reference>
<evidence type="ECO:0000313" key="3">
    <source>
        <dbReference type="EMBL" id="CAD9445356.1"/>
    </source>
</evidence>
<sequence>MTVPLVGCAPLEGAEERPRLPRVVDIGADEAEEAHLTDDEGSDVSDSEFGLSDRQLEDLWGRVADGTWQEDSECHDSPDELDEEKLRATPQVPEEVHCGDQETLEGRAASHDPLRTFAQQRREEEATAARAKEASTLARKMVYPQVIRLDKERRSPRGGQPKKAPPAVASVISSRDMQGTTWYLLRVRECGQERFFLKRYRDFAALDTALRSAHRCGRSTLMLPRLPERGLFGLRHTLDIGRFNLKRQQGLQEYASALAAQVQRFSEEPALDNFFGAHAPGKARGI</sequence>
<feature type="region of interest" description="Disordered" evidence="1">
    <location>
        <begin position="67"/>
        <end position="112"/>
    </location>
</feature>
<dbReference type="InterPro" id="IPR001683">
    <property type="entry name" value="PX_dom"/>
</dbReference>
<evidence type="ECO:0000256" key="1">
    <source>
        <dbReference type="SAM" id="MobiDB-lite"/>
    </source>
</evidence>
<evidence type="ECO:0000259" key="2">
    <source>
        <dbReference type="PROSITE" id="PS50195"/>
    </source>
</evidence>
<dbReference type="PROSITE" id="PS50195">
    <property type="entry name" value="PX"/>
    <property type="match status" value="1"/>
</dbReference>
<protein>
    <recommendedName>
        <fullName evidence="2">PX domain-containing protein</fullName>
    </recommendedName>
</protein>
<organism evidence="3">
    <name type="scientific">Alexandrium andersonii</name>
    <dbReference type="NCBI Taxonomy" id="327968"/>
    <lineage>
        <taxon>Eukaryota</taxon>
        <taxon>Sar</taxon>
        <taxon>Alveolata</taxon>
        <taxon>Dinophyceae</taxon>
        <taxon>Gonyaulacales</taxon>
        <taxon>Pyrocystaceae</taxon>
        <taxon>Alexandrium</taxon>
    </lineage>
</organism>
<dbReference type="EMBL" id="HBGQ01046940">
    <property type="protein sequence ID" value="CAD9445356.1"/>
    <property type="molecule type" value="Transcribed_RNA"/>
</dbReference>
<name>A0A7S2GEA1_9DINO</name>
<feature type="region of interest" description="Disordered" evidence="1">
    <location>
        <begin position="148"/>
        <end position="169"/>
    </location>
</feature>
<dbReference type="AlphaFoldDB" id="A0A7S2GEA1"/>
<proteinExistence type="predicted"/>
<dbReference type="Gene3D" id="3.30.1520.10">
    <property type="entry name" value="Phox-like domain"/>
    <property type="match status" value="1"/>
</dbReference>
<dbReference type="Pfam" id="PF00787">
    <property type="entry name" value="PX"/>
    <property type="match status" value="1"/>
</dbReference>
<feature type="compositionally biased region" description="Basic and acidic residues" evidence="1">
    <location>
        <begin position="94"/>
        <end position="112"/>
    </location>
</feature>